<dbReference type="CDD" id="cd00174">
    <property type="entry name" value="SH3"/>
    <property type="match status" value="3"/>
</dbReference>
<comment type="caution">
    <text evidence="4">The sequence shown here is derived from an EMBL/GenBank/DDBJ whole genome shotgun (WGS) entry which is preliminary data.</text>
</comment>
<keyword evidence="5" id="KW-1185">Reference proteome</keyword>
<dbReference type="AlphaFoldDB" id="G4TX50"/>
<dbReference type="HOGENOM" id="CLU_1019821_0_0_1"/>
<feature type="domain" description="SH3" evidence="3">
    <location>
        <begin position="116"/>
        <end position="179"/>
    </location>
</feature>
<dbReference type="PANTHER" id="PTHR14167:SF116">
    <property type="entry name" value="CAP, ISOFORM AC"/>
    <property type="match status" value="1"/>
</dbReference>
<dbReference type="InterPro" id="IPR001452">
    <property type="entry name" value="SH3_domain"/>
</dbReference>
<keyword evidence="1 2" id="KW-0728">SH3 domain</keyword>
<dbReference type="EMBL" id="CAFZ01000546">
    <property type="protein sequence ID" value="CCA75893.1"/>
    <property type="molecule type" value="Genomic_DNA"/>
</dbReference>
<organism evidence="4 5">
    <name type="scientific">Serendipita indica (strain DSM 11827)</name>
    <name type="common">Root endophyte fungus</name>
    <name type="synonym">Piriformospora indica</name>
    <dbReference type="NCBI Taxonomy" id="1109443"/>
    <lineage>
        <taxon>Eukaryota</taxon>
        <taxon>Fungi</taxon>
        <taxon>Dikarya</taxon>
        <taxon>Basidiomycota</taxon>
        <taxon>Agaricomycotina</taxon>
        <taxon>Agaricomycetes</taxon>
        <taxon>Sebacinales</taxon>
        <taxon>Serendipitaceae</taxon>
        <taxon>Serendipita</taxon>
    </lineage>
</organism>
<dbReference type="InParanoid" id="G4TX50"/>
<dbReference type="Pfam" id="PF07653">
    <property type="entry name" value="SH3_2"/>
    <property type="match status" value="1"/>
</dbReference>
<dbReference type="InterPro" id="IPR036028">
    <property type="entry name" value="SH3-like_dom_sf"/>
</dbReference>
<reference evidence="4 5" key="1">
    <citation type="journal article" date="2011" name="PLoS Pathog.">
        <title>Endophytic Life Strategies Decoded by Genome and Transcriptome Analyses of the Mutualistic Root Symbiont Piriformospora indica.</title>
        <authorList>
            <person name="Zuccaro A."/>
            <person name="Lahrmann U."/>
            <person name="Guldener U."/>
            <person name="Langen G."/>
            <person name="Pfiffi S."/>
            <person name="Biedenkopf D."/>
            <person name="Wong P."/>
            <person name="Samans B."/>
            <person name="Grimm C."/>
            <person name="Basiewicz M."/>
            <person name="Murat C."/>
            <person name="Martin F."/>
            <person name="Kogel K.H."/>
        </authorList>
    </citation>
    <scope>NUCLEOTIDE SEQUENCE [LARGE SCALE GENOMIC DNA]</scope>
    <source>
        <strain evidence="4 5">DSM 11827</strain>
    </source>
</reference>
<dbReference type="PROSITE" id="PS50002">
    <property type="entry name" value="SH3"/>
    <property type="match status" value="2"/>
</dbReference>
<dbReference type="STRING" id="1109443.G4TX50"/>
<gene>
    <name evidence="4" type="ORF">PIIN_09889</name>
</gene>
<dbReference type="Proteomes" id="UP000007148">
    <property type="component" value="Unassembled WGS sequence"/>
</dbReference>
<dbReference type="Pfam" id="PF14604">
    <property type="entry name" value="SH3_9"/>
    <property type="match status" value="1"/>
</dbReference>
<dbReference type="GO" id="GO:0005737">
    <property type="term" value="C:cytoplasm"/>
    <property type="evidence" value="ECO:0007669"/>
    <property type="project" value="TreeGrafter"/>
</dbReference>
<protein>
    <recommendedName>
        <fullName evidence="3">SH3 domain-containing protein</fullName>
    </recommendedName>
</protein>
<evidence type="ECO:0000259" key="3">
    <source>
        <dbReference type="PROSITE" id="PS50002"/>
    </source>
</evidence>
<accession>G4TX50</accession>
<sequence length="273" mass="30640">MSGVLNPPYRSLPELQGNETLQSDTVSDMIPSGRMQPLLNAPVLYTSYVAVSAPINDPPPLYAPDQSEETKKLPMLTLQKGDIVRIVQRYSGEYWLGATTEGQEGYFKLDERLMPVLGPKVRALWRHEPRADDEIAFEAGQVMGVVYQPSCWWIWGSYTENDTHHVGMIPFNFVESLPPEGQNDNPVPSSEIVERAQPAWVATPGLQVRVLWDYTARTPQEVSLEADQIVEVTSKWQDKWYYTTIGDKTGSFPMDYVTTVGANSSFGFFGLTL</sequence>
<dbReference type="SMART" id="SM00326">
    <property type="entry name" value="SH3"/>
    <property type="match status" value="2"/>
</dbReference>
<feature type="domain" description="SH3" evidence="3">
    <location>
        <begin position="203"/>
        <end position="262"/>
    </location>
</feature>
<dbReference type="SUPFAM" id="SSF50044">
    <property type="entry name" value="SH3-domain"/>
    <property type="match status" value="3"/>
</dbReference>
<evidence type="ECO:0000256" key="1">
    <source>
        <dbReference type="ARBA" id="ARBA00022443"/>
    </source>
</evidence>
<proteinExistence type="predicted"/>
<dbReference type="PANTHER" id="PTHR14167">
    <property type="entry name" value="SH3 DOMAIN-CONTAINING"/>
    <property type="match status" value="1"/>
</dbReference>
<dbReference type="Gene3D" id="2.30.30.40">
    <property type="entry name" value="SH3 Domains"/>
    <property type="match status" value="2"/>
</dbReference>
<evidence type="ECO:0000313" key="4">
    <source>
        <dbReference type="EMBL" id="CCA75893.1"/>
    </source>
</evidence>
<dbReference type="OrthoDB" id="5983572at2759"/>
<evidence type="ECO:0000313" key="5">
    <source>
        <dbReference type="Proteomes" id="UP000007148"/>
    </source>
</evidence>
<name>G4TX50_SERID</name>
<evidence type="ECO:0000256" key="2">
    <source>
        <dbReference type="PROSITE-ProRule" id="PRU00192"/>
    </source>
</evidence>
<dbReference type="InterPro" id="IPR050384">
    <property type="entry name" value="Endophilin_SH3RF"/>
</dbReference>